<dbReference type="SUPFAM" id="SSF55797">
    <property type="entry name" value="PR-1-like"/>
    <property type="match status" value="1"/>
</dbReference>
<dbReference type="InterPro" id="IPR035940">
    <property type="entry name" value="CAP_sf"/>
</dbReference>
<feature type="compositionally biased region" description="Pro residues" evidence="1">
    <location>
        <begin position="139"/>
        <end position="226"/>
    </location>
</feature>
<evidence type="ECO:0000313" key="5">
    <source>
        <dbReference type="Proteomes" id="UP001165090"/>
    </source>
</evidence>
<dbReference type="Pfam" id="PF00188">
    <property type="entry name" value="CAP"/>
    <property type="match status" value="1"/>
</dbReference>
<feature type="compositionally biased region" description="Pro residues" evidence="1">
    <location>
        <begin position="97"/>
        <end position="128"/>
    </location>
</feature>
<feature type="signal peptide" evidence="2">
    <location>
        <begin position="1"/>
        <end position="22"/>
    </location>
</feature>
<organism evidence="4 5">
    <name type="scientific">Volvox africanus</name>
    <dbReference type="NCBI Taxonomy" id="51714"/>
    <lineage>
        <taxon>Eukaryota</taxon>
        <taxon>Viridiplantae</taxon>
        <taxon>Chlorophyta</taxon>
        <taxon>core chlorophytes</taxon>
        <taxon>Chlorophyceae</taxon>
        <taxon>CS clade</taxon>
        <taxon>Chlamydomonadales</taxon>
        <taxon>Volvocaceae</taxon>
        <taxon>Volvox</taxon>
    </lineage>
</organism>
<comment type="caution">
    <text evidence="4">The sequence shown here is derived from an EMBL/GenBank/DDBJ whole genome shotgun (WGS) entry which is preliminary data.</text>
</comment>
<protein>
    <recommendedName>
        <fullName evidence="3">SCP domain-containing protein</fullName>
    </recommendedName>
</protein>
<dbReference type="EMBL" id="BSDZ01000017">
    <property type="protein sequence ID" value="GLI64263.1"/>
    <property type="molecule type" value="Genomic_DNA"/>
</dbReference>
<dbReference type="PANTHER" id="PTHR10334">
    <property type="entry name" value="CYSTEINE-RICH SECRETORY PROTEIN-RELATED"/>
    <property type="match status" value="1"/>
</dbReference>
<dbReference type="Proteomes" id="UP001165090">
    <property type="component" value="Unassembled WGS sequence"/>
</dbReference>
<dbReference type="SMART" id="SM00198">
    <property type="entry name" value="SCP"/>
    <property type="match status" value="1"/>
</dbReference>
<feature type="domain" description="SCP" evidence="3">
    <location>
        <begin position="234"/>
        <end position="370"/>
    </location>
</feature>
<dbReference type="InterPro" id="IPR018244">
    <property type="entry name" value="Allrgn_V5/Tpx1_CS"/>
</dbReference>
<accession>A0ABQ5S2Z1</accession>
<feature type="compositionally biased region" description="Basic residues" evidence="1">
    <location>
        <begin position="129"/>
        <end position="138"/>
    </location>
</feature>
<evidence type="ECO:0000313" key="4">
    <source>
        <dbReference type="EMBL" id="GLI64263.1"/>
    </source>
</evidence>
<dbReference type="Gene3D" id="3.40.33.10">
    <property type="entry name" value="CAP"/>
    <property type="match status" value="1"/>
</dbReference>
<name>A0ABQ5S2Z1_9CHLO</name>
<keyword evidence="5" id="KW-1185">Reference proteome</keyword>
<evidence type="ECO:0000256" key="2">
    <source>
        <dbReference type="SAM" id="SignalP"/>
    </source>
</evidence>
<evidence type="ECO:0000259" key="3">
    <source>
        <dbReference type="SMART" id="SM00198"/>
    </source>
</evidence>
<evidence type="ECO:0000256" key="1">
    <source>
        <dbReference type="SAM" id="MobiDB-lite"/>
    </source>
</evidence>
<gene>
    <name evidence="4" type="ORF">VaNZ11_007465</name>
</gene>
<reference evidence="4 5" key="1">
    <citation type="journal article" date="2023" name="IScience">
        <title>Expanded male sex-determining region conserved during the evolution of homothallism in the green alga Volvox.</title>
        <authorList>
            <person name="Yamamoto K."/>
            <person name="Matsuzaki R."/>
            <person name="Mahakham W."/>
            <person name="Heman W."/>
            <person name="Sekimoto H."/>
            <person name="Kawachi M."/>
            <person name="Minakuchi Y."/>
            <person name="Toyoda A."/>
            <person name="Nozaki H."/>
        </authorList>
    </citation>
    <scope>NUCLEOTIDE SEQUENCE [LARGE SCALE GENOMIC DNA]</scope>
    <source>
        <strain evidence="4 5">NIES-4468</strain>
    </source>
</reference>
<dbReference type="PROSITE" id="PS01010">
    <property type="entry name" value="CRISP_2"/>
    <property type="match status" value="1"/>
</dbReference>
<keyword evidence="2" id="KW-0732">Signal</keyword>
<dbReference type="InterPro" id="IPR001283">
    <property type="entry name" value="CRISP-related"/>
</dbReference>
<dbReference type="InterPro" id="IPR014044">
    <property type="entry name" value="CAP_dom"/>
</dbReference>
<feature type="region of interest" description="Disordered" evidence="1">
    <location>
        <begin position="61"/>
        <end position="230"/>
    </location>
</feature>
<proteinExistence type="predicted"/>
<sequence length="390" mass="41869">MICRISIMLAVLLFSFVGDGASTPTLRWSMHTGNSYDLQGTDNAGKEVHRVLLAEMSPLVGTSASWMPPGTPIPRRKRKPPPPPVSQPGLPNSMPLTSPPLYAPSPVPPAPPPLSPVLPMPPPSIPPRSPRKPGKPPRRPPVMPPNPPALPKPPSPSKPPFPTKPPSPPKPPPAPKPPSPPKLPSPLKLPSPPPPRKSPPPTKASPPSPFPRPPPPPPSPPSPNPQPYSYLPLLQPDAILDAHNKYRLWSGVPNLTWSDELAASAQAWSDKCVFEHSHGPYGENLVLGTFRTMAGILYGMSLWTNEMCLYDFDVPGFNTTTGHYTQAVWKSTRMVGCGYRPCSAVTGYGGACNGCGVVTCQYFPPGNYLSVTLFRLNVLKPNVSWCPGTS</sequence>
<dbReference type="PRINTS" id="PR00837">
    <property type="entry name" value="V5TPXLIKE"/>
</dbReference>
<feature type="chain" id="PRO_5045827636" description="SCP domain-containing protein" evidence="2">
    <location>
        <begin position="23"/>
        <end position="390"/>
    </location>
</feature>